<sequence>MAELHQKFMSVKLTELHWDHTFCKYALAYIADRAIDSSHPDRQGPDALSPDIGGNYVDTQLGVTVESAPGTLILFQPSERHGTTISYGACNYGYAITFSRRLIDGYQELSDEAKAEYFIKPMDSNEEGVVYE</sequence>
<dbReference type="AlphaFoldDB" id="A0A6A4GQ52"/>
<evidence type="ECO:0000313" key="1">
    <source>
        <dbReference type="EMBL" id="KAE9387324.1"/>
    </source>
</evidence>
<gene>
    <name evidence="1" type="ORF">BT96DRAFT_1005229</name>
</gene>
<reference evidence="1" key="1">
    <citation type="journal article" date="2019" name="Environ. Microbiol.">
        <title>Fungal ecological strategies reflected in gene transcription - a case study of two litter decomposers.</title>
        <authorList>
            <person name="Barbi F."/>
            <person name="Kohler A."/>
            <person name="Barry K."/>
            <person name="Baskaran P."/>
            <person name="Daum C."/>
            <person name="Fauchery L."/>
            <person name="Ihrmark K."/>
            <person name="Kuo A."/>
            <person name="LaButti K."/>
            <person name="Lipzen A."/>
            <person name="Morin E."/>
            <person name="Grigoriev I.V."/>
            <person name="Henrissat B."/>
            <person name="Lindahl B."/>
            <person name="Martin F."/>
        </authorList>
    </citation>
    <scope>NUCLEOTIDE SEQUENCE</scope>
    <source>
        <strain evidence="1">JB14</strain>
    </source>
</reference>
<protein>
    <submittedName>
        <fullName evidence="1">Uncharacterized protein</fullName>
    </submittedName>
</protein>
<proteinExistence type="predicted"/>
<dbReference type="OrthoDB" id="2684108at2759"/>
<name>A0A6A4GQ52_9AGAR</name>
<dbReference type="Proteomes" id="UP000799118">
    <property type="component" value="Unassembled WGS sequence"/>
</dbReference>
<organism evidence="1 2">
    <name type="scientific">Gymnopus androsaceus JB14</name>
    <dbReference type="NCBI Taxonomy" id="1447944"/>
    <lineage>
        <taxon>Eukaryota</taxon>
        <taxon>Fungi</taxon>
        <taxon>Dikarya</taxon>
        <taxon>Basidiomycota</taxon>
        <taxon>Agaricomycotina</taxon>
        <taxon>Agaricomycetes</taxon>
        <taxon>Agaricomycetidae</taxon>
        <taxon>Agaricales</taxon>
        <taxon>Marasmiineae</taxon>
        <taxon>Omphalotaceae</taxon>
        <taxon>Gymnopus</taxon>
    </lineage>
</organism>
<dbReference type="EMBL" id="ML769808">
    <property type="protein sequence ID" value="KAE9387324.1"/>
    <property type="molecule type" value="Genomic_DNA"/>
</dbReference>
<accession>A0A6A4GQ52</accession>
<evidence type="ECO:0000313" key="2">
    <source>
        <dbReference type="Proteomes" id="UP000799118"/>
    </source>
</evidence>
<keyword evidence="2" id="KW-1185">Reference proteome</keyword>